<accession>A0ABQ2E1Y7</accession>
<evidence type="ECO:0000313" key="3">
    <source>
        <dbReference type="Proteomes" id="UP000660265"/>
    </source>
</evidence>
<protein>
    <submittedName>
        <fullName evidence="2">Uncharacterized protein</fullName>
    </submittedName>
</protein>
<gene>
    <name evidence="2" type="ORF">GCM10011583_07240</name>
</gene>
<evidence type="ECO:0000313" key="2">
    <source>
        <dbReference type="EMBL" id="GGJ78309.1"/>
    </source>
</evidence>
<name>A0ABQ2E1Y7_9ACTN</name>
<proteinExistence type="predicted"/>
<dbReference type="RefSeq" id="WP_189105798.1">
    <property type="nucleotide sequence ID" value="NZ_BMMV01000002.1"/>
</dbReference>
<reference evidence="3" key="1">
    <citation type="journal article" date="2019" name="Int. J. Syst. Evol. Microbiol.">
        <title>The Global Catalogue of Microorganisms (GCM) 10K type strain sequencing project: providing services to taxonomists for standard genome sequencing and annotation.</title>
        <authorList>
            <consortium name="The Broad Institute Genomics Platform"/>
            <consortium name="The Broad Institute Genome Sequencing Center for Infectious Disease"/>
            <person name="Wu L."/>
            <person name="Ma J."/>
        </authorList>
    </citation>
    <scope>NUCLEOTIDE SEQUENCE [LARGE SCALE GENOMIC DNA]</scope>
    <source>
        <strain evidence="3">CGMCC 4.7275</strain>
    </source>
</reference>
<comment type="caution">
    <text evidence="2">The sequence shown here is derived from an EMBL/GenBank/DDBJ whole genome shotgun (WGS) entry which is preliminary data.</text>
</comment>
<evidence type="ECO:0000256" key="1">
    <source>
        <dbReference type="SAM" id="MobiDB-lite"/>
    </source>
</evidence>
<sequence length="162" mass="16825">MTAGADGADTERPGGFAAATGDGPPSAVPPEVRAAEVRVAFAGLSQIRRLTNTTAPDPAAVPAAWERNQPVRAIALTLEAAGITPSAVDGEGRRTATGFRVAAGERPGTVRVEWLGPHGSGAAQDEEHQLTACAAVLSPLGWEALLYRGPRRRRFLEVEPAL</sequence>
<organism evidence="2 3">
    <name type="scientific">Streptomyces camponoticapitis</name>
    <dbReference type="NCBI Taxonomy" id="1616125"/>
    <lineage>
        <taxon>Bacteria</taxon>
        <taxon>Bacillati</taxon>
        <taxon>Actinomycetota</taxon>
        <taxon>Actinomycetes</taxon>
        <taxon>Kitasatosporales</taxon>
        <taxon>Streptomycetaceae</taxon>
        <taxon>Streptomyces</taxon>
    </lineage>
</organism>
<keyword evidence="3" id="KW-1185">Reference proteome</keyword>
<dbReference type="EMBL" id="BMMV01000002">
    <property type="protein sequence ID" value="GGJ78309.1"/>
    <property type="molecule type" value="Genomic_DNA"/>
</dbReference>
<feature type="region of interest" description="Disordered" evidence="1">
    <location>
        <begin position="1"/>
        <end position="29"/>
    </location>
</feature>
<dbReference type="Proteomes" id="UP000660265">
    <property type="component" value="Unassembled WGS sequence"/>
</dbReference>